<comment type="caution">
    <text evidence="2">The sequence shown here is derived from an EMBL/GenBank/DDBJ whole genome shotgun (WGS) entry which is preliminary data.</text>
</comment>
<dbReference type="EMBL" id="JACOQI010000005">
    <property type="protein sequence ID" value="MBC5770156.1"/>
    <property type="molecule type" value="Genomic_DNA"/>
</dbReference>
<dbReference type="Proteomes" id="UP000620327">
    <property type="component" value="Unassembled WGS sequence"/>
</dbReference>
<dbReference type="AlphaFoldDB" id="A0A923MI73"/>
<accession>A0A923MI73</accession>
<name>A0A923MI73_9FIRM</name>
<proteinExistence type="predicted"/>
<evidence type="ECO:0000313" key="3">
    <source>
        <dbReference type="Proteomes" id="UP000620327"/>
    </source>
</evidence>
<sequence>MSGRKQWNKQAATSSFLDKKTPQSLIQQGLEGSTVVGKDEVTSSNLVSSSRTTPEIFGFRVFSFDFGNFLNEYGFADFC</sequence>
<dbReference type="RefSeq" id="WP_187014444.1">
    <property type="nucleotide sequence ID" value="NZ_JACOQI010000005.1"/>
</dbReference>
<gene>
    <name evidence="2" type="ORF">H8Z83_07460</name>
</gene>
<reference evidence="2" key="1">
    <citation type="submission" date="2020-08" db="EMBL/GenBank/DDBJ databases">
        <title>Genome public.</title>
        <authorList>
            <person name="Liu C."/>
            <person name="Sun Q."/>
        </authorList>
    </citation>
    <scope>NUCLEOTIDE SEQUENCE</scope>
    <source>
        <strain evidence="2">BX15</strain>
    </source>
</reference>
<evidence type="ECO:0000313" key="2">
    <source>
        <dbReference type="EMBL" id="MBC5770156.1"/>
    </source>
</evidence>
<keyword evidence="3" id="KW-1185">Reference proteome</keyword>
<organism evidence="2 3">
    <name type="scientific">Dysosmobacter segnis</name>
    <dbReference type="NCBI Taxonomy" id="2763042"/>
    <lineage>
        <taxon>Bacteria</taxon>
        <taxon>Bacillati</taxon>
        <taxon>Bacillota</taxon>
        <taxon>Clostridia</taxon>
        <taxon>Eubacteriales</taxon>
        <taxon>Oscillospiraceae</taxon>
        <taxon>Dysosmobacter</taxon>
    </lineage>
</organism>
<feature type="region of interest" description="Disordered" evidence="1">
    <location>
        <begin position="1"/>
        <end position="24"/>
    </location>
</feature>
<evidence type="ECO:0000256" key="1">
    <source>
        <dbReference type="SAM" id="MobiDB-lite"/>
    </source>
</evidence>
<protein>
    <submittedName>
        <fullName evidence="2">Uncharacterized protein</fullName>
    </submittedName>
</protein>
<feature type="compositionally biased region" description="Polar residues" evidence="1">
    <location>
        <begin position="8"/>
        <end position="24"/>
    </location>
</feature>